<dbReference type="EMBL" id="AP019515">
    <property type="protein sequence ID" value="BBI65728.1"/>
    <property type="molecule type" value="Genomic_DNA"/>
</dbReference>
<protein>
    <recommendedName>
        <fullName evidence="1">TraG P-loop domain-containing protein</fullName>
    </recommendedName>
</protein>
<sequence length="182" mass="20801">METKHVYQWLESRADSDPVAKSIALQLEPYAVGRHAAWFNGEPQLDLSNEFTILELEELNVDRELRNVVMTLLMARTTRDMYLRPRNIPKMMLIDEAWDLLADPKSGKFIETAFRRIRKYYGSAGFITQGFKDTDLSPAAQAAFDNAPWTFVLKQSGPSLDYAQRTVNWAVRMNSCSICCAV</sequence>
<evidence type="ECO:0000259" key="1">
    <source>
        <dbReference type="Pfam" id="PF19044"/>
    </source>
</evidence>
<dbReference type="Proteomes" id="UP000320231">
    <property type="component" value="Plasmid pBAA-803-A"/>
</dbReference>
<organism evidence="2 3">
    <name type="scientific">Vreelandella sulfidaeris</name>
    <dbReference type="NCBI Taxonomy" id="115553"/>
    <lineage>
        <taxon>Bacteria</taxon>
        <taxon>Pseudomonadati</taxon>
        <taxon>Pseudomonadota</taxon>
        <taxon>Gammaproteobacteria</taxon>
        <taxon>Oceanospirillales</taxon>
        <taxon>Halomonadaceae</taxon>
        <taxon>Vreelandella</taxon>
    </lineage>
</organism>
<feature type="domain" description="TraG P-loop" evidence="1">
    <location>
        <begin position="24"/>
        <end position="155"/>
    </location>
</feature>
<dbReference type="PANTHER" id="PTHR38467">
    <property type="match status" value="1"/>
</dbReference>
<dbReference type="InterPro" id="IPR053155">
    <property type="entry name" value="F-pilin_assembly_TraC"/>
</dbReference>
<geneLocation type="plasmid" evidence="3">
    <name>pbaa-803-a dna</name>
</geneLocation>
<dbReference type="Gene3D" id="3.40.50.300">
    <property type="entry name" value="P-loop containing nucleotide triphosphate hydrolases"/>
    <property type="match status" value="1"/>
</dbReference>
<accession>A0A455UN41</accession>
<dbReference type="KEGG" id="hsr:HSBAA_PA_3310"/>
<proteinExistence type="predicted"/>
<gene>
    <name evidence="2" type="ORF">HSBAA_PA_3310</name>
</gene>
<evidence type="ECO:0000313" key="3">
    <source>
        <dbReference type="Proteomes" id="UP000320231"/>
    </source>
</evidence>
<dbReference type="InterPro" id="IPR027417">
    <property type="entry name" value="P-loop_NTPase"/>
</dbReference>
<evidence type="ECO:0000313" key="2">
    <source>
        <dbReference type="EMBL" id="BBI65728.1"/>
    </source>
</evidence>
<dbReference type="InterPro" id="IPR043964">
    <property type="entry name" value="P-loop_TraG"/>
</dbReference>
<reference evidence="2 3" key="1">
    <citation type="journal article" date="2019" name="Microbiol. Resour. Announc.">
        <title>Complete Genome Sequence of Halomonas sulfidaeris Strain Esulfide1 Isolated from a Metal Sulfide Rock at a Depth of 2,200 Meters, Obtained Using Nanopore Sequencing.</title>
        <authorList>
            <person name="Saito M."/>
            <person name="Nishigata A."/>
            <person name="Galipon J."/>
            <person name="Arakawa K."/>
        </authorList>
    </citation>
    <scope>NUCLEOTIDE SEQUENCE [LARGE SCALE GENOMIC DNA]</scope>
    <source>
        <strain evidence="2 3">ATCC BAA-803</strain>
        <plasmid evidence="3">pbaa-803-a dna</plasmid>
    </source>
</reference>
<dbReference type="PANTHER" id="PTHR38467:SF1">
    <property type="entry name" value="CONJUGATIVE TRANSFER: ASSEMBLY"/>
    <property type="match status" value="1"/>
</dbReference>
<dbReference type="AlphaFoldDB" id="A0A455UN41"/>
<dbReference type="Pfam" id="PF19044">
    <property type="entry name" value="P-loop_TraG"/>
    <property type="match status" value="1"/>
</dbReference>
<dbReference type="SUPFAM" id="SSF52540">
    <property type="entry name" value="P-loop containing nucleoside triphosphate hydrolases"/>
    <property type="match status" value="1"/>
</dbReference>
<keyword evidence="2" id="KW-0614">Plasmid</keyword>
<name>A0A455UN41_9GAMM</name>